<evidence type="ECO:0000256" key="6">
    <source>
        <dbReference type="ARBA" id="ARBA00022679"/>
    </source>
</evidence>
<dbReference type="GO" id="GO:0004802">
    <property type="term" value="F:transketolase activity"/>
    <property type="evidence" value="ECO:0007669"/>
    <property type="project" value="UniProtKB-EC"/>
</dbReference>
<dbReference type="AlphaFoldDB" id="A0A660SIM5"/>
<dbReference type="InterPro" id="IPR005475">
    <property type="entry name" value="Transketolase-like_Pyr-bd"/>
</dbReference>
<dbReference type="EMBL" id="QNBE01000037">
    <property type="protein sequence ID" value="RKX70513.1"/>
    <property type="molecule type" value="Genomic_DNA"/>
</dbReference>
<comment type="cofactor">
    <cofactor evidence="1">
        <name>Mn(2+)</name>
        <dbReference type="ChEBI" id="CHEBI:29035"/>
    </cofactor>
</comment>
<dbReference type="CDD" id="cd02012">
    <property type="entry name" value="TPP_TK"/>
    <property type="match status" value="1"/>
</dbReference>
<dbReference type="SUPFAM" id="SSF52518">
    <property type="entry name" value="Thiamin diphosphate-binding fold (THDP-binding)"/>
    <property type="match status" value="2"/>
</dbReference>
<evidence type="ECO:0000256" key="5">
    <source>
        <dbReference type="ARBA" id="ARBA00011738"/>
    </source>
</evidence>
<evidence type="ECO:0000256" key="7">
    <source>
        <dbReference type="ARBA" id="ARBA00022723"/>
    </source>
</evidence>
<dbReference type="GO" id="GO:0019682">
    <property type="term" value="P:glyceraldehyde-3-phosphate metabolic process"/>
    <property type="evidence" value="ECO:0007669"/>
    <property type="project" value="UniProtKB-ARBA"/>
</dbReference>
<keyword evidence="9" id="KW-0786">Thiamine pyrophosphate</keyword>
<dbReference type="InterPro" id="IPR009014">
    <property type="entry name" value="Transketo_C/PFOR_II"/>
</dbReference>
<evidence type="ECO:0000256" key="3">
    <source>
        <dbReference type="ARBA" id="ARBA00001964"/>
    </source>
</evidence>
<organism evidence="11 12">
    <name type="scientific">candidate division WOR-3 bacterium</name>
    <dbReference type="NCBI Taxonomy" id="2052148"/>
    <lineage>
        <taxon>Bacteria</taxon>
        <taxon>Bacteria division WOR-3</taxon>
    </lineage>
</organism>
<dbReference type="SMART" id="SM00861">
    <property type="entry name" value="Transket_pyr"/>
    <property type="match status" value="1"/>
</dbReference>
<dbReference type="PANTHER" id="PTHR43825">
    <property type="entry name" value="PYRUVATE DEHYDROGENASE E1 COMPONENT"/>
    <property type="match status" value="1"/>
</dbReference>
<dbReference type="CDD" id="cd07033">
    <property type="entry name" value="TPP_PYR_DXS_TK_like"/>
    <property type="match status" value="1"/>
</dbReference>
<evidence type="ECO:0000256" key="9">
    <source>
        <dbReference type="ARBA" id="ARBA00023052"/>
    </source>
</evidence>
<dbReference type="Pfam" id="PF02780">
    <property type="entry name" value="Transketolase_C"/>
    <property type="match status" value="1"/>
</dbReference>
<dbReference type="EC" id="2.2.1.1" evidence="11"/>
<keyword evidence="6 11" id="KW-0808">Transferase</keyword>
<sequence>MVTAAKRSLSSETLKRLKGISRLARGDILKMTTLAGSGHPGGSMSSLDIYLVVFSFARIEPNNLGDPERDRIVISHGHTSPGLYAALGRLGFLDIEEAVATFRRLDSIYEGHIERMVPGVEWTTGNLGQGLSAGCGFALAAKILGRSYHTYVIMSDGEQAKGQVAEARRFAKKYRLNDLTVIIDYNQLQISGSVHEVMPVNIRDNYLSDGWKVLEIDGHDYQEIHDALIEATEDRASPYAIIAHTIMGKGVSFMENRVQYHGKALKEEELASALAELNLENDLEKYRNLREKITPKRYGRPITYKIRINPGQPRNYDPETKIPNRTAFGNALRDIARLNHKKKGRTPIVVFDCDLTASVRSSLFAEVAPEHFFQAGVQEHNTATIAGAISTRGIISVMADFGVFGIDEVYNQMRLNDLNHTNLKLILTHLGVDVGPDGKTHHCIDYLGLLRNLVHFKVIIPADPNQTDRVIRYIVTEFGNFMVGMGRSADPVILSEDGAPFFGSDYRFSYGRADLLRHGSQAAIITMGKGVYPSVLAADELRKEKIEISVYNFSTPFDLDHEAITAAAKTGLIITIEDHLLRSGLGSIISSYLADQGIMATIKHIGIPTYAGSDHYYILLDDIGISVPKIIGFIKKALKERR</sequence>
<evidence type="ECO:0000256" key="2">
    <source>
        <dbReference type="ARBA" id="ARBA00001946"/>
    </source>
</evidence>
<dbReference type="GO" id="GO:0005737">
    <property type="term" value="C:cytoplasm"/>
    <property type="evidence" value="ECO:0007669"/>
    <property type="project" value="UniProtKB-ARBA"/>
</dbReference>
<dbReference type="Gene3D" id="3.40.50.920">
    <property type="match status" value="1"/>
</dbReference>
<dbReference type="InterPro" id="IPR005474">
    <property type="entry name" value="Transketolase_N"/>
</dbReference>
<dbReference type="Gene3D" id="3.40.50.970">
    <property type="match status" value="2"/>
</dbReference>
<evidence type="ECO:0000256" key="4">
    <source>
        <dbReference type="ARBA" id="ARBA00007131"/>
    </source>
</evidence>
<dbReference type="Pfam" id="PF00456">
    <property type="entry name" value="Transketolase_N"/>
    <property type="match status" value="1"/>
</dbReference>
<comment type="caution">
    <text evidence="11">The sequence shown here is derived from an EMBL/GenBank/DDBJ whole genome shotgun (WGS) entry which is preliminary data.</text>
</comment>
<dbReference type="InterPro" id="IPR049557">
    <property type="entry name" value="Transketolase_CS"/>
</dbReference>
<name>A0A660SIM5_UNCW3</name>
<gene>
    <name evidence="11" type="ORF">DRP53_04790</name>
</gene>
<dbReference type="InterPro" id="IPR029061">
    <property type="entry name" value="THDP-binding"/>
</dbReference>
<protein>
    <submittedName>
        <fullName evidence="11">Transketolase</fullName>
        <ecNumber evidence="11">2.2.1.1</ecNumber>
    </submittedName>
</protein>
<dbReference type="SUPFAM" id="SSF52922">
    <property type="entry name" value="TK C-terminal domain-like"/>
    <property type="match status" value="1"/>
</dbReference>
<dbReference type="Proteomes" id="UP000268469">
    <property type="component" value="Unassembled WGS sequence"/>
</dbReference>
<feature type="domain" description="Transketolase-like pyrimidine-binding" evidence="10">
    <location>
        <begin position="322"/>
        <end position="492"/>
    </location>
</feature>
<dbReference type="NCBIfam" id="NF004556">
    <property type="entry name" value="PRK05899.2-2"/>
    <property type="match status" value="1"/>
</dbReference>
<comment type="similarity">
    <text evidence="4">Belongs to the transketolase family.</text>
</comment>
<accession>A0A660SIM5</accession>
<dbReference type="PANTHER" id="PTHR43825:SF1">
    <property type="entry name" value="TRANSKETOLASE-LIKE PYRIMIDINE-BINDING DOMAIN-CONTAINING PROTEIN"/>
    <property type="match status" value="1"/>
</dbReference>
<evidence type="ECO:0000256" key="1">
    <source>
        <dbReference type="ARBA" id="ARBA00001936"/>
    </source>
</evidence>
<comment type="subunit">
    <text evidence="5">Homodimer.</text>
</comment>
<evidence type="ECO:0000256" key="8">
    <source>
        <dbReference type="ARBA" id="ARBA00022842"/>
    </source>
</evidence>
<dbReference type="InterPro" id="IPR033248">
    <property type="entry name" value="Transketolase_C"/>
</dbReference>
<dbReference type="PROSITE" id="PS00801">
    <property type="entry name" value="TRANSKETOLASE_1"/>
    <property type="match status" value="1"/>
</dbReference>
<comment type="cofactor">
    <cofactor evidence="3">
        <name>thiamine diphosphate</name>
        <dbReference type="ChEBI" id="CHEBI:58937"/>
    </cofactor>
</comment>
<reference evidence="11 12" key="1">
    <citation type="submission" date="2018-06" db="EMBL/GenBank/DDBJ databases">
        <title>Extensive metabolic versatility and redundancy in microbially diverse, dynamic hydrothermal sediments.</title>
        <authorList>
            <person name="Dombrowski N."/>
            <person name="Teske A."/>
            <person name="Baker B.J."/>
        </authorList>
    </citation>
    <scope>NUCLEOTIDE SEQUENCE [LARGE SCALE GENOMIC DNA]</scope>
    <source>
        <strain evidence="11">B36_G15</strain>
    </source>
</reference>
<proteinExistence type="inferred from homology"/>
<keyword evidence="8" id="KW-0460">Magnesium</keyword>
<dbReference type="InterPro" id="IPR051157">
    <property type="entry name" value="PDH/Transketolase"/>
</dbReference>
<evidence type="ECO:0000313" key="11">
    <source>
        <dbReference type="EMBL" id="RKX70513.1"/>
    </source>
</evidence>
<keyword evidence="7" id="KW-0479">Metal-binding</keyword>
<dbReference type="GO" id="GO:0046872">
    <property type="term" value="F:metal ion binding"/>
    <property type="evidence" value="ECO:0007669"/>
    <property type="project" value="UniProtKB-KW"/>
</dbReference>
<dbReference type="Pfam" id="PF02779">
    <property type="entry name" value="Transket_pyr"/>
    <property type="match status" value="1"/>
</dbReference>
<comment type="cofactor">
    <cofactor evidence="2">
        <name>Mg(2+)</name>
        <dbReference type="ChEBI" id="CHEBI:18420"/>
    </cofactor>
</comment>
<evidence type="ECO:0000313" key="12">
    <source>
        <dbReference type="Proteomes" id="UP000268469"/>
    </source>
</evidence>
<evidence type="ECO:0000259" key="10">
    <source>
        <dbReference type="SMART" id="SM00861"/>
    </source>
</evidence>